<organism evidence="2 3">
    <name type="scientific">Alteribacter lacisalsi</name>
    <dbReference type="NCBI Taxonomy" id="2045244"/>
    <lineage>
        <taxon>Bacteria</taxon>
        <taxon>Bacillati</taxon>
        <taxon>Bacillota</taxon>
        <taxon>Bacilli</taxon>
        <taxon>Bacillales</taxon>
        <taxon>Bacillaceae</taxon>
        <taxon>Alteribacter</taxon>
    </lineage>
</organism>
<dbReference type="EMBL" id="PDOF01000001">
    <property type="protein sequence ID" value="PYZ98642.1"/>
    <property type="molecule type" value="Genomic_DNA"/>
</dbReference>
<gene>
    <name evidence="2" type="ORF">CR205_08715</name>
</gene>
<sequence length="266" mass="29858">MNIFKQFVVSLYSPSTIAKFRHHKIGRAIGYVFLLMLIAILPLAIVVGTTFHSFVSELDDQLTDDIPYFEIQDGSLQSNEIDEPYINEEDGRTLIIDPNGEMTEQDVIHYEDALALLQEDAVLITGGVPQESINYNDFGFNITKDDAQDLVEAVSGLLPVIIGLIVVLMYLFYTASKFIGVTFLALIGLIFRKTAGLPNLTYKHLWVLSAFTVTLPTMIIALFNALPVAIPFQFAIYWTIAIVLLFQVLRHIPKPKKEEDTDQSVE</sequence>
<reference evidence="2 3" key="1">
    <citation type="submission" date="2017-10" db="EMBL/GenBank/DDBJ databases">
        <title>Bacillus sp. nov., a halophilic bacterium isolated from a Yangshapao Lake.</title>
        <authorList>
            <person name="Wang H."/>
        </authorList>
    </citation>
    <scope>NUCLEOTIDE SEQUENCE [LARGE SCALE GENOMIC DNA]</scope>
    <source>
        <strain evidence="2 3">YSP-3</strain>
    </source>
</reference>
<dbReference type="RefSeq" id="WP_110518706.1">
    <property type="nucleotide sequence ID" value="NZ_PDOF01000001.1"/>
</dbReference>
<keyword evidence="1" id="KW-0812">Transmembrane</keyword>
<dbReference type="InterPro" id="IPR009574">
    <property type="entry name" value="DUF1189"/>
</dbReference>
<feature type="transmembrane region" description="Helical" evidence="1">
    <location>
        <begin position="28"/>
        <end position="51"/>
    </location>
</feature>
<dbReference type="Pfam" id="PF06691">
    <property type="entry name" value="DUF1189"/>
    <property type="match status" value="1"/>
</dbReference>
<dbReference type="AlphaFoldDB" id="A0A2W0HNH7"/>
<keyword evidence="3" id="KW-1185">Reference proteome</keyword>
<keyword evidence="1" id="KW-0472">Membrane</keyword>
<feature type="transmembrane region" description="Helical" evidence="1">
    <location>
        <begin position="203"/>
        <end position="223"/>
    </location>
</feature>
<accession>A0A2W0HNH7</accession>
<dbReference type="Proteomes" id="UP000248066">
    <property type="component" value="Unassembled WGS sequence"/>
</dbReference>
<name>A0A2W0HNH7_9BACI</name>
<evidence type="ECO:0000313" key="2">
    <source>
        <dbReference type="EMBL" id="PYZ98642.1"/>
    </source>
</evidence>
<comment type="caution">
    <text evidence="2">The sequence shown here is derived from an EMBL/GenBank/DDBJ whole genome shotgun (WGS) entry which is preliminary data.</text>
</comment>
<protein>
    <recommendedName>
        <fullName evidence="4">DUF1189 domain-containing protein</fullName>
    </recommendedName>
</protein>
<evidence type="ECO:0000256" key="1">
    <source>
        <dbReference type="SAM" id="Phobius"/>
    </source>
</evidence>
<feature type="transmembrane region" description="Helical" evidence="1">
    <location>
        <begin position="160"/>
        <end position="191"/>
    </location>
</feature>
<feature type="transmembrane region" description="Helical" evidence="1">
    <location>
        <begin position="229"/>
        <end position="249"/>
    </location>
</feature>
<evidence type="ECO:0000313" key="3">
    <source>
        <dbReference type="Proteomes" id="UP000248066"/>
    </source>
</evidence>
<evidence type="ECO:0008006" key="4">
    <source>
        <dbReference type="Google" id="ProtNLM"/>
    </source>
</evidence>
<keyword evidence="1" id="KW-1133">Transmembrane helix</keyword>
<dbReference type="OrthoDB" id="1903376at2"/>
<proteinExistence type="predicted"/>